<dbReference type="InterPro" id="IPR045098">
    <property type="entry name" value="Fyv10_fam"/>
</dbReference>
<dbReference type="GO" id="GO:0008270">
    <property type="term" value="F:zinc ion binding"/>
    <property type="evidence" value="ECO:0007669"/>
    <property type="project" value="UniProtKB-KW"/>
</dbReference>
<dbReference type="GO" id="GO:0005634">
    <property type="term" value="C:nucleus"/>
    <property type="evidence" value="ECO:0007669"/>
    <property type="project" value="TreeGrafter"/>
</dbReference>
<sequence length="124" mass="13617">DLLQPSHWDDIQVQFVRVCCSLLGQAYDSPLEVSVAAGAIALPTLLKMASVMGKSQTEWNNCEQLPLEIDQLGEEFAFHSIFACPVSREQSTAENPPMLLPCGHVLCKGIREVIVDGRRHELAG</sequence>
<dbReference type="EMBL" id="LGRX02028795">
    <property type="protein sequence ID" value="KAK3247618.1"/>
    <property type="molecule type" value="Genomic_DNA"/>
</dbReference>
<evidence type="ECO:0000259" key="4">
    <source>
        <dbReference type="Pfam" id="PF10607"/>
    </source>
</evidence>
<keyword evidence="3" id="KW-0862">Zinc</keyword>
<dbReference type="InterPro" id="IPR024964">
    <property type="entry name" value="CTLH/CRA"/>
</dbReference>
<reference evidence="6 7" key="1">
    <citation type="journal article" date="2015" name="Genome Biol. Evol.">
        <title>Comparative Genomics of a Bacterivorous Green Alga Reveals Evolutionary Causalities and Consequences of Phago-Mixotrophic Mode of Nutrition.</title>
        <authorList>
            <person name="Burns J.A."/>
            <person name="Paasch A."/>
            <person name="Narechania A."/>
            <person name="Kim E."/>
        </authorList>
    </citation>
    <scope>NUCLEOTIDE SEQUENCE [LARGE SCALE GENOMIC DNA]</scope>
    <source>
        <strain evidence="6 7">PLY_AMNH</strain>
    </source>
</reference>
<dbReference type="Pfam" id="PF10607">
    <property type="entry name" value="CTLH"/>
    <property type="match status" value="1"/>
</dbReference>
<proteinExistence type="predicted"/>
<dbReference type="GO" id="GO:0034657">
    <property type="term" value="C:GID complex"/>
    <property type="evidence" value="ECO:0007669"/>
    <property type="project" value="TreeGrafter"/>
</dbReference>
<feature type="domain" description="Zinc finger RING-type eukaryotic" evidence="5">
    <location>
        <begin position="84"/>
        <end position="108"/>
    </location>
</feature>
<keyword evidence="1" id="KW-0479">Metal-binding</keyword>
<dbReference type="GO" id="GO:0005737">
    <property type="term" value="C:cytoplasm"/>
    <property type="evidence" value="ECO:0007669"/>
    <property type="project" value="TreeGrafter"/>
</dbReference>
<dbReference type="SUPFAM" id="SSF57850">
    <property type="entry name" value="RING/U-box"/>
    <property type="match status" value="1"/>
</dbReference>
<keyword evidence="2" id="KW-0863">Zinc-finger</keyword>
<evidence type="ECO:0000256" key="3">
    <source>
        <dbReference type="ARBA" id="ARBA00022833"/>
    </source>
</evidence>
<dbReference type="PANTHER" id="PTHR12170:SF3">
    <property type="entry name" value="GH10162P"/>
    <property type="match status" value="1"/>
</dbReference>
<feature type="domain" description="CTLH/CRA C-terminal to LisH motif" evidence="4">
    <location>
        <begin position="1"/>
        <end position="45"/>
    </location>
</feature>
<keyword evidence="7" id="KW-1185">Reference proteome</keyword>
<name>A0AAE0C3C8_9CHLO</name>
<evidence type="ECO:0000313" key="6">
    <source>
        <dbReference type="EMBL" id="KAK3247618.1"/>
    </source>
</evidence>
<dbReference type="PANTHER" id="PTHR12170">
    <property type="entry name" value="MACROPHAGE ERYTHROBLAST ATTACHER-RELATED"/>
    <property type="match status" value="1"/>
</dbReference>
<dbReference type="AlphaFoldDB" id="A0AAE0C3C8"/>
<evidence type="ECO:0008006" key="8">
    <source>
        <dbReference type="Google" id="ProtNLM"/>
    </source>
</evidence>
<evidence type="ECO:0000256" key="2">
    <source>
        <dbReference type="ARBA" id="ARBA00022771"/>
    </source>
</evidence>
<protein>
    <recommendedName>
        <fullName evidence="8">RING-Gid-type domain-containing protein</fullName>
    </recommendedName>
</protein>
<dbReference type="Proteomes" id="UP001190700">
    <property type="component" value="Unassembled WGS sequence"/>
</dbReference>
<dbReference type="GO" id="GO:0004842">
    <property type="term" value="F:ubiquitin-protein transferase activity"/>
    <property type="evidence" value="ECO:0007669"/>
    <property type="project" value="InterPro"/>
</dbReference>
<evidence type="ECO:0000313" key="7">
    <source>
        <dbReference type="Proteomes" id="UP001190700"/>
    </source>
</evidence>
<evidence type="ECO:0000259" key="5">
    <source>
        <dbReference type="Pfam" id="PF13445"/>
    </source>
</evidence>
<dbReference type="InterPro" id="IPR027370">
    <property type="entry name" value="Znf-RING_euk"/>
</dbReference>
<comment type="caution">
    <text evidence="6">The sequence shown here is derived from an EMBL/GenBank/DDBJ whole genome shotgun (WGS) entry which is preliminary data.</text>
</comment>
<gene>
    <name evidence="6" type="ORF">CYMTET_42888</name>
</gene>
<dbReference type="Pfam" id="PF13445">
    <property type="entry name" value="zf-RING_UBOX"/>
    <property type="match status" value="1"/>
</dbReference>
<dbReference type="GO" id="GO:0043161">
    <property type="term" value="P:proteasome-mediated ubiquitin-dependent protein catabolic process"/>
    <property type="evidence" value="ECO:0007669"/>
    <property type="project" value="InterPro"/>
</dbReference>
<feature type="non-terminal residue" evidence="6">
    <location>
        <position position="1"/>
    </location>
</feature>
<organism evidence="6 7">
    <name type="scientific">Cymbomonas tetramitiformis</name>
    <dbReference type="NCBI Taxonomy" id="36881"/>
    <lineage>
        <taxon>Eukaryota</taxon>
        <taxon>Viridiplantae</taxon>
        <taxon>Chlorophyta</taxon>
        <taxon>Pyramimonadophyceae</taxon>
        <taxon>Pyramimonadales</taxon>
        <taxon>Pyramimonadaceae</taxon>
        <taxon>Cymbomonas</taxon>
    </lineage>
</organism>
<accession>A0AAE0C3C8</accession>
<evidence type="ECO:0000256" key="1">
    <source>
        <dbReference type="ARBA" id="ARBA00022723"/>
    </source>
</evidence>